<feature type="transmembrane region" description="Helical" evidence="10">
    <location>
        <begin position="286"/>
        <end position="306"/>
    </location>
</feature>
<dbReference type="GO" id="GO:0015297">
    <property type="term" value="F:antiporter activity"/>
    <property type="evidence" value="ECO:0007669"/>
    <property type="project" value="UniProtKB-KW"/>
</dbReference>
<evidence type="ECO:0000256" key="6">
    <source>
        <dbReference type="ARBA" id="ARBA00022989"/>
    </source>
</evidence>
<feature type="transmembrane region" description="Helical" evidence="10">
    <location>
        <begin position="385"/>
        <end position="406"/>
    </location>
</feature>
<feature type="transmembrane region" description="Helical" evidence="10">
    <location>
        <begin position="161"/>
        <end position="185"/>
    </location>
</feature>
<reference evidence="11 12" key="1">
    <citation type="submission" date="2019-08" db="EMBL/GenBank/DDBJ databases">
        <title>Deep-cultivation of Planctomycetes and their phenomic and genomic characterization uncovers novel biology.</title>
        <authorList>
            <person name="Wiegand S."/>
            <person name="Jogler M."/>
            <person name="Boedeker C."/>
            <person name="Pinto D."/>
            <person name="Vollmers J."/>
            <person name="Rivas-Marin E."/>
            <person name="Kohn T."/>
            <person name="Peeters S.H."/>
            <person name="Heuer A."/>
            <person name="Rast P."/>
            <person name="Oberbeckmann S."/>
            <person name="Bunk B."/>
            <person name="Jeske O."/>
            <person name="Meyerdierks A."/>
            <person name="Storesund J.E."/>
            <person name="Kallscheuer N."/>
            <person name="Luecker S."/>
            <person name="Lage O.M."/>
            <person name="Pohl T."/>
            <person name="Merkel B.J."/>
            <person name="Hornburger P."/>
            <person name="Mueller R.-W."/>
            <person name="Bruemmer F."/>
            <person name="Labrenz M."/>
            <person name="Spormann A.M."/>
            <person name="Op den Camp H."/>
            <person name="Overmann J."/>
            <person name="Amann R."/>
            <person name="Jetten M.S.M."/>
            <person name="Mascher T."/>
            <person name="Medema M.H."/>
            <person name="Devos D.P."/>
            <person name="Kaster A.-K."/>
            <person name="Ovreas L."/>
            <person name="Rohde M."/>
            <person name="Galperin M.Y."/>
            <person name="Jogler C."/>
        </authorList>
    </citation>
    <scope>NUCLEOTIDE SEQUENCE [LARGE SCALE GENOMIC DNA]</scope>
    <source>
        <strain evidence="11 12">Pr1d</strain>
    </source>
</reference>
<dbReference type="CDD" id="cd13133">
    <property type="entry name" value="MATE_like_7"/>
    <property type="match status" value="1"/>
</dbReference>
<dbReference type="EMBL" id="CP042913">
    <property type="protein sequence ID" value="QEG37274.1"/>
    <property type="molecule type" value="Genomic_DNA"/>
</dbReference>
<dbReference type="Proteomes" id="UP000323917">
    <property type="component" value="Chromosome"/>
</dbReference>
<evidence type="ECO:0000256" key="7">
    <source>
        <dbReference type="ARBA" id="ARBA00023065"/>
    </source>
</evidence>
<dbReference type="Pfam" id="PF01554">
    <property type="entry name" value="MatE"/>
    <property type="match status" value="2"/>
</dbReference>
<feature type="transmembrane region" description="Helical" evidence="10">
    <location>
        <begin position="359"/>
        <end position="379"/>
    </location>
</feature>
<proteinExistence type="predicted"/>
<comment type="subcellular location">
    <subcellularLocation>
        <location evidence="1">Cell membrane</location>
        <topology evidence="1">Multi-pass membrane protein</topology>
    </subcellularLocation>
</comment>
<feature type="transmembrane region" description="Helical" evidence="10">
    <location>
        <begin position="102"/>
        <end position="122"/>
    </location>
</feature>
<evidence type="ECO:0000256" key="3">
    <source>
        <dbReference type="ARBA" id="ARBA00022449"/>
    </source>
</evidence>
<gene>
    <name evidence="11" type="primary">norM</name>
    <name evidence="11" type="ORF">Pr1d_46150</name>
</gene>
<evidence type="ECO:0000256" key="5">
    <source>
        <dbReference type="ARBA" id="ARBA00022692"/>
    </source>
</evidence>
<evidence type="ECO:0000313" key="12">
    <source>
        <dbReference type="Proteomes" id="UP000323917"/>
    </source>
</evidence>
<keyword evidence="7" id="KW-0406">Ion transport</keyword>
<dbReference type="KEGG" id="bgok:Pr1d_46150"/>
<evidence type="ECO:0000256" key="2">
    <source>
        <dbReference type="ARBA" id="ARBA00022448"/>
    </source>
</evidence>
<dbReference type="InterPro" id="IPR048279">
    <property type="entry name" value="MdtK-like"/>
</dbReference>
<dbReference type="InterPro" id="IPR050222">
    <property type="entry name" value="MATE_MdtK"/>
</dbReference>
<evidence type="ECO:0000256" key="8">
    <source>
        <dbReference type="ARBA" id="ARBA00023136"/>
    </source>
</evidence>
<feature type="transmembrane region" description="Helical" evidence="10">
    <location>
        <begin position="20"/>
        <end position="45"/>
    </location>
</feature>
<feature type="transmembrane region" description="Helical" evidence="10">
    <location>
        <begin position="253"/>
        <end position="274"/>
    </location>
</feature>
<dbReference type="GO" id="GO:0006811">
    <property type="term" value="P:monoatomic ion transport"/>
    <property type="evidence" value="ECO:0007669"/>
    <property type="project" value="UniProtKB-KW"/>
</dbReference>
<keyword evidence="12" id="KW-1185">Reference proteome</keyword>
<evidence type="ECO:0000256" key="4">
    <source>
        <dbReference type="ARBA" id="ARBA00022475"/>
    </source>
</evidence>
<keyword evidence="6 10" id="KW-1133">Transmembrane helix</keyword>
<feature type="transmembrane region" description="Helical" evidence="10">
    <location>
        <begin position="66"/>
        <end position="86"/>
    </location>
</feature>
<keyword evidence="4" id="KW-1003">Cell membrane</keyword>
<accession>A0A5B9QE93</accession>
<dbReference type="PANTHER" id="PTHR43298">
    <property type="entry name" value="MULTIDRUG RESISTANCE PROTEIN NORM-RELATED"/>
    <property type="match status" value="1"/>
</dbReference>
<keyword evidence="5 10" id="KW-0812">Transmembrane</keyword>
<protein>
    <recommendedName>
        <fullName evidence="9">Multidrug-efflux transporter</fullName>
    </recommendedName>
</protein>
<evidence type="ECO:0000256" key="10">
    <source>
        <dbReference type="SAM" id="Phobius"/>
    </source>
</evidence>
<dbReference type="AlphaFoldDB" id="A0A5B9QE93"/>
<dbReference type="InterPro" id="IPR002528">
    <property type="entry name" value="MATE_fam"/>
</dbReference>
<dbReference type="GO" id="GO:0042910">
    <property type="term" value="F:xenobiotic transmembrane transporter activity"/>
    <property type="evidence" value="ECO:0007669"/>
    <property type="project" value="InterPro"/>
</dbReference>
<feature type="transmembrane region" description="Helical" evidence="10">
    <location>
        <begin position="134"/>
        <end position="155"/>
    </location>
</feature>
<dbReference type="PANTHER" id="PTHR43298:SF2">
    <property type="entry name" value="FMN_FAD EXPORTER YEEO-RELATED"/>
    <property type="match status" value="1"/>
</dbReference>
<evidence type="ECO:0000256" key="9">
    <source>
        <dbReference type="ARBA" id="ARBA00031636"/>
    </source>
</evidence>
<dbReference type="PIRSF" id="PIRSF006603">
    <property type="entry name" value="DinF"/>
    <property type="match status" value="1"/>
</dbReference>
<dbReference type="NCBIfam" id="TIGR00797">
    <property type="entry name" value="matE"/>
    <property type="match status" value="1"/>
</dbReference>
<dbReference type="GO" id="GO:0005886">
    <property type="term" value="C:plasma membrane"/>
    <property type="evidence" value="ECO:0007669"/>
    <property type="project" value="UniProtKB-SubCell"/>
</dbReference>
<keyword evidence="8 10" id="KW-0472">Membrane</keyword>
<organism evidence="11 12">
    <name type="scientific">Bythopirellula goksoeyrii</name>
    <dbReference type="NCBI Taxonomy" id="1400387"/>
    <lineage>
        <taxon>Bacteria</taxon>
        <taxon>Pseudomonadati</taxon>
        <taxon>Planctomycetota</taxon>
        <taxon>Planctomycetia</taxon>
        <taxon>Pirellulales</taxon>
        <taxon>Lacipirellulaceae</taxon>
        <taxon>Bythopirellula</taxon>
    </lineage>
</organism>
<feature type="transmembrane region" description="Helical" evidence="10">
    <location>
        <begin position="208"/>
        <end position="233"/>
    </location>
</feature>
<sequence>MTYVDRAMLAHYSPIAMTAAFSAGILWFALFCVFLGICGYVSTFVSQYHGDEQPERIGPVVWQGNWLAMLSVPLALAAIPLAPWIFSLAKHRPDVTEQEIRYFKILCFGGPGMVLATSFSCFYSGRGMTWVNMLIDLFGTAVNLVLDYLLIFGYAGCPEMGIAGAAWATVVGIWVKPFIFFALIWQRSNRATYHTDNWRIELPLLRRLVYYGGPGGMQMLLDISGFTIFIILVGRLGDMPAMASSMAFSINTVSFMPVWGLGMSAGILVGQRLGENRDDLANRATWTTYQIGMAYMALLTVLYVALPDLFLSSFIGTETQSDLYQMALSLLYFVAAYNAFDTTQIIFVSALKGSGDTRFIMFVSLVMATALAALTYLAVEMLHLDVYACWIIIVFWLTILAVTYLLRFISGKWRTMRVIEQIHHPQPADCELAVPEACPEAVQSIDQAAPV</sequence>
<evidence type="ECO:0000256" key="1">
    <source>
        <dbReference type="ARBA" id="ARBA00004651"/>
    </source>
</evidence>
<evidence type="ECO:0000313" key="11">
    <source>
        <dbReference type="EMBL" id="QEG37274.1"/>
    </source>
</evidence>
<keyword evidence="2" id="KW-0813">Transport</keyword>
<feature type="transmembrane region" description="Helical" evidence="10">
    <location>
        <begin position="326"/>
        <end position="347"/>
    </location>
</feature>
<keyword evidence="3" id="KW-0050">Antiport</keyword>
<name>A0A5B9QE93_9BACT</name>